<dbReference type="PANTHER" id="PTHR13477:SF0">
    <property type="entry name" value="LARGE RIBOSOMAL SUBUNIT PROTEIN ML49"/>
    <property type="match status" value="1"/>
</dbReference>
<dbReference type="EMBL" id="JAVRBK010000005">
    <property type="protein sequence ID" value="KAK5643250.1"/>
    <property type="molecule type" value="Genomic_DNA"/>
</dbReference>
<gene>
    <name evidence="8" type="ORF">RI129_007095</name>
</gene>
<dbReference type="PANTHER" id="PTHR13477">
    <property type="entry name" value="MITOCHONDRIAL 39S RIBOSOMAL PROTEIN L49"/>
    <property type="match status" value="1"/>
</dbReference>
<evidence type="ECO:0000256" key="4">
    <source>
        <dbReference type="ARBA" id="ARBA00023128"/>
    </source>
</evidence>
<keyword evidence="5" id="KW-0687">Ribonucleoprotein</keyword>
<comment type="subcellular location">
    <subcellularLocation>
        <location evidence="1">Mitochondrion</location>
    </subcellularLocation>
</comment>
<keyword evidence="3" id="KW-0689">Ribosomal protein</keyword>
<dbReference type="Pfam" id="PF05046">
    <property type="entry name" value="Img2"/>
    <property type="match status" value="1"/>
</dbReference>
<protein>
    <recommendedName>
        <fullName evidence="6">Large ribosomal subunit protein mL49</fullName>
    </recommendedName>
    <alternativeName>
        <fullName evidence="7">39S ribosomal protein L49, mitochondrial</fullName>
    </alternativeName>
</protein>
<reference evidence="8 9" key="1">
    <citation type="journal article" date="2024" name="Insects">
        <title>An Improved Chromosome-Level Genome Assembly of the Firefly Pyrocoelia pectoralis.</title>
        <authorList>
            <person name="Fu X."/>
            <person name="Meyer-Rochow V.B."/>
            <person name="Ballantyne L."/>
            <person name="Zhu X."/>
        </authorList>
    </citation>
    <scope>NUCLEOTIDE SEQUENCE [LARGE SCALE GENOMIC DNA]</scope>
    <source>
        <strain evidence="8">XCY_ONT2</strain>
    </source>
</reference>
<evidence type="ECO:0000313" key="8">
    <source>
        <dbReference type="EMBL" id="KAK5643250.1"/>
    </source>
</evidence>
<dbReference type="Gene3D" id="3.30.780.10">
    <property type="entry name" value="SUI1-like domain"/>
    <property type="match status" value="1"/>
</dbReference>
<keyword evidence="9" id="KW-1185">Reference proteome</keyword>
<evidence type="ECO:0000256" key="3">
    <source>
        <dbReference type="ARBA" id="ARBA00022980"/>
    </source>
</evidence>
<evidence type="ECO:0000256" key="2">
    <source>
        <dbReference type="ARBA" id="ARBA00005677"/>
    </source>
</evidence>
<dbReference type="Proteomes" id="UP001329430">
    <property type="component" value="Chromosome 5"/>
</dbReference>
<comment type="caution">
    <text evidence="8">The sequence shown here is derived from an EMBL/GenBank/DDBJ whole genome shotgun (WGS) entry which is preliminary data.</text>
</comment>
<organism evidence="8 9">
    <name type="scientific">Pyrocoelia pectoralis</name>
    <dbReference type="NCBI Taxonomy" id="417401"/>
    <lineage>
        <taxon>Eukaryota</taxon>
        <taxon>Metazoa</taxon>
        <taxon>Ecdysozoa</taxon>
        <taxon>Arthropoda</taxon>
        <taxon>Hexapoda</taxon>
        <taxon>Insecta</taxon>
        <taxon>Pterygota</taxon>
        <taxon>Neoptera</taxon>
        <taxon>Endopterygota</taxon>
        <taxon>Coleoptera</taxon>
        <taxon>Polyphaga</taxon>
        <taxon>Elateriformia</taxon>
        <taxon>Elateroidea</taxon>
        <taxon>Lampyridae</taxon>
        <taxon>Lampyrinae</taxon>
        <taxon>Pyrocoelia</taxon>
    </lineage>
</organism>
<evidence type="ECO:0000256" key="6">
    <source>
        <dbReference type="ARBA" id="ARBA00035191"/>
    </source>
</evidence>
<dbReference type="FunFam" id="3.30.780.10:FF:000009">
    <property type="entry name" value="39S ribosomal protein L49, mitochondrial"/>
    <property type="match status" value="1"/>
</dbReference>
<evidence type="ECO:0000256" key="7">
    <source>
        <dbReference type="ARBA" id="ARBA00035545"/>
    </source>
</evidence>
<dbReference type="GO" id="GO:0003735">
    <property type="term" value="F:structural constituent of ribosome"/>
    <property type="evidence" value="ECO:0007669"/>
    <property type="project" value="InterPro"/>
</dbReference>
<evidence type="ECO:0000313" key="9">
    <source>
        <dbReference type="Proteomes" id="UP001329430"/>
    </source>
</evidence>
<dbReference type="InterPro" id="IPR007740">
    <property type="entry name" value="Ribosomal_mL49"/>
</dbReference>
<name>A0AAN7ZEM9_9COLE</name>
<evidence type="ECO:0000256" key="1">
    <source>
        <dbReference type="ARBA" id="ARBA00004173"/>
    </source>
</evidence>
<sequence>MLAFKKLSCTLNKYIYTACKRNISFYDSPFLVDHENTKIKFETSTSPEEWKYVERVLPPAVVPTPIPKNNYPSKWKPQGDNLKDRPYFIARTKNHMLPVYLCISQRGIRRITKIKNIQGDIWLLEKQLRDFIQPQDIRPIRSQVNEFAGYIRFHGDYVNAIKYWLMKRNV</sequence>
<keyword evidence="4" id="KW-0496">Mitochondrion</keyword>
<accession>A0AAN7ZEM9</accession>
<evidence type="ECO:0000256" key="5">
    <source>
        <dbReference type="ARBA" id="ARBA00023274"/>
    </source>
</evidence>
<comment type="similarity">
    <text evidence="2">Belongs to the mitochondrion-specific ribosomal protein mL49 family.</text>
</comment>
<proteinExistence type="inferred from homology"/>
<dbReference type="GO" id="GO:0006412">
    <property type="term" value="P:translation"/>
    <property type="evidence" value="ECO:0007669"/>
    <property type="project" value="InterPro"/>
</dbReference>
<dbReference type="GO" id="GO:0005762">
    <property type="term" value="C:mitochondrial large ribosomal subunit"/>
    <property type="evidence" value="ECO:0007669"/>
    <property type="project" value="TreeGrafter"/>
</dbReference>
<dbReference type="AlphaFoldDB" id="A0AAN7ZEM9"/>